<evidence type="ECO:0000313" key="3">
    <source>
        <dbReference type="Proteomes" id="UP000199474"/>
    </source>
</evidence>
<dbReference type="AlphaFoldDB" id="A0A1I2A800"/>
<feature type="transmembrane region" description="Helical" evidence="1">
    <location>
        <begin position="6"/>
        <end position="23"/>
    </location>
</feature>
<dbReference type="OrthoDB" id="2437843at2"/>
<dbReference type="Proteomes" id="UP000199474">
    <property type="component" value="Unassembled WGS sequence"/>
</dbReference>
<reference evidence="3" key="1">
    <citation type="submission" date="2016-10" db="EMBL/GenBank/DDBJ databases">
        <authorList>
            <person name="Varghese N."/>
            <person name="Submissions S."/>
        </authorList>
    </citation>
    <scope>NUCLEOTIDE SEQUENCE [LARGE SCALE GENOMIC DNA]</scope>
    <source>
        <strain evidence="3">DSM 22530</strain>
    </source>
</reference>
<keyword evidence="3" id="KW-1185">Reference proteome</keyword>
<accession>A0A1I2A800</accession>
<evidence type="ECO:0000256" key="1">
    <source>
        <dbReference type="SAM" id="Phobius"/>
    </source>
</evidence>
<proteinExistence type="predicted"/>
<dbReference type="InterPro" id="IPR009293">
    <property type="entry name" value="UPF0478"/>
</dbReference>
<evidence type="ECO:0008006" key="4">
    <source>
        <dbReference type="Google" id="ProtNLM"/>
    </source>
</evidence>
<dbReference type="RefSeq" id="WP_090087213.1">
    <property type="nucleotide sequence ID" value="NZ_FOMR01000015.1"/>
</dbReference>
<gene>
    <name evidence="2" type="ORF">SAMN05216238_1158</name>
</gene>
<keyword evidence="1" id="KW-1133">Transmembrane helix</keyword>
<dbReference type="STRING" id="640948.SAMN05216238_1158"/>
<sequence length="142" mass="15537">MDWAGLGVIIIGIALLAVAVLLVKPLTKLTEALTGVKETTNALPNQVAEVMGQTKTALNSANGTLSQVNEQVDKIKPLTNAVYRIGMALQNLIKTLETINDDMRVKTDNPTMRRYNLESIYGVMALGYVMYERQKGNKTANK</sequence>
<dbReference type="Pfam" id="PF06103">
    <property type="entry name" value="DUF948"/>
    <property type="match status" value="1"/>
</dbReference>
<keyword evidence="1" id="KW-0812">Transmembrane</keyword>
<dbReference type="PANTHER" id="PTHR40070">
    <property type="entry name" value="UPF0478 PROTEIN YTXG"/>
    <property type="match status" value="1"/>
</dbReference>
<organism evidence="2 3">
    <name type="scientific">Lentibacillus persicus</name>
    <dbReference type="NCBI Taxonomy" id="640948"/>
    <lineage>
        <taxon>Bacteria</taxon>
        <taxon>Bacillati</taxon>
        <taxon>Bacillota</taxon>
        <taxon>Bacilli</taxon>
        <taxon>Bacillales</taxon>
        <taxon>Bacillaceae</taxon>
        <taxon>Lentibacillus</taxon>
    </lineage>
</organism>
<evidence type="ECO:0000313" key="2">
    <source>
        <dbReference type="EMBL" id="SFE40081.1"/>
    </source>
</evidence>
<keyword evidence="1" id="KW-0472">Membrane</keyword>
<protein>
    <recommendedName>
        <fullName evidence="4">General stress protein</fullName>
    </recommendedName>
</protein>
<dbReference type="EMBL" id="FOMR01000015">
    <property type="protein sequence ID" value="SFE40081.1"/>
    <property type="molecule type" value="Genomic_DNA"/>
</dbReference>
<dbReference type="PANTHER" id="PTHR40070:SF1">
    <property type="entry name" value="UPF0478 PROTEIN YTXG"/>
    <property type="match status" value="1"/>
</dbReference>
<name>A0A1I2A800_9BACI</name>